<comment type="caution">
    <text evidence="3">The sequence shown here is derived from an EMBL/GenBank/DDBJ whole genome shotgun (WGS) entry which is preliminary data.</text>
</comment>
<keyword evidence="5" id="KW-1185">Reference proteome</keyword>
<evidence type="ECO:0000256" key="1">
    <source>
        <dbReference type="ARBA" id="ARBA00022729"/>
    </source>
</evidence>
<keyword evidence="1" id="KW-0732">Signal</keyword>
<dbReference type="PROSITE" id="PS51257">
    <property type="entry name" value="PROKAR_LIPOPROTEIN"/>
    <property type="match status" value="1"/>
</dbReference>
<name>A0A498MJS8_LABRO</name>
<dbReference type="GO" id="GO:0030368">
    <property type="term" value="F:interleukin-17 receptor activity"/>
    <property type="evidence" value="ECO:0007669"/>
    <property type="project" value="InterPro"/>
</dbReference>
<feature type="domain" description="Interleukin-17 receptor C/E N-terminal" evidence="2">
    <location>
        <begin position="120"/>
        <end position="192"/>
    </location>
</feature>
<dbReference type="AlphaFoldDB" id="A0A498MJS8"/>
<dbReference type="InterPro" id="IPR039465">
    <property type="entry name" value="IL-17_rcpt-like"/>
</dbReference>
<gene>
    <name evidence="3" type="ORF">ROHU_008085</name>
    <name evidence="4" type="ORF">ROHU_022764</name>
</gene>
<keyword evidence="3" id="KW-0675">Receptor</keyword>
<dbReference type="PANTHER" id="PTHR15583:SF10">
    <property type="entry name" value="INTERLEUKIN-17 RECEPTOR E-LIKE-RELATED"/>
    <property type="match status" value="1"/>
</dbReference>
<dbReference type="Pfam" id="PF15037">
    <property type="entry name" value="IL17_R_N"/>
    <property type="match status" value="1"/>
</dbReference>
<proteinExistence type="predicted"/>
<dbReference type="STRING" id="84645.A0A498MJS8"/>
<reference evidence="3 5" key="1">
    <citation type="submission" date="2018-03" db="EMBL/GenBank/DDBJ databases">
        <title>Draft genome sequence of Rohu Carp (Labeo rohita).</title>
        <authorList>
            <person name="Das P."/>
            <person name="Kushwaha B."/>
            <person name="Joshi C.G."/>
            <person name="Kumar D."/>
            <person name="Nagpure N.S."/>
            <person name="Sahoo L."/>
            <person name="Das S.P."/>
            <person name="Bit A."/>
            <person name="Patnaik S."/>
            <person name="Meher P.K."/>
            <person name="Jayasankar P."/>
            <person name="Koringa P.G."/>
            <person name="Patel N.V."/>
            <person name="Hinsu A.T."/>
            <person name="Kumar R."/>
            <person name="Pandey M."/>
            <person name="Agarwal S."/>
            <person name="Srivastava S."/>
            <person name="Singh M."/>
            <person name="Iquebal M.A."/>
            <person name="Jaiswal S."/>
            <person name="Angadi U.B."/>
            <person name="Kumar N."/>
            <person name="Raza M."/>
            <person name="Shah T.M."/>
            <person name="Rai A."/>
            <person name="Jena J.K."/>
        </authorList>
    </citation>
    <scope>NUCLEOTIDE SEQUENCE [LARGE SCALE GENOMIC DNA]</scope>
    <source>
        <strain evidence="3">DASCIFA01</strain>
        <tissue evidence="3">Testis</tissue>
    </source>
</reference>
<evidence type="ECO:0000313" key="3">
    <source>
        <dbReference type="EMBL" id="RXN17227.1"/>
    </source>
</evidence>
<evidence type="ECO:0000313" key="4">
    <source>
        <dbReference type="EMBL" id="RXN23358.1"/>
    </source>
</evidence>
<dbReference type="InterPro" id="IPR027841">
    <property type="entry name" value="IL-17_rcpt_C/E_N"/>
</dbReference>
<evidence type="ECO:0000259" key="2">
    <source>
        <dbReference type="Pfam" id="PF15037"/>
    </source>
</evidence>
<sequence length="225" mass="24603">MKSKSKAPLTAFHCRNQPVSSAVFNNVMLTTVLACEGRKCSLQLKIATSVNVTGDIRGVSVCADSAGMIGHCQIYTFGHVGKGTANGKQVDVRFKCVPVRPAGKLAYTVDKARNTLTVKVTDAPEDTDYNLRLCHKRSVICTGEGAPRMIKAQHLQSSITLPYSKPLPCLCIEGWPARVDARRVQVCPFKNSDILFRGSTPNALHEDGDKKKTPWTKLACLRMNQ</sequence>
<organism evidence="3 5">
    <name type="scientific">Labeo rohita</name>
    <name type="common">Indian major carp</name>
    <name type="synonym">Cyprinus rohita</name>
    <dbReference type="NCBI Taxonomy" id="84645"/>
    <lineage>
        <taxon>Eukaryota</taxon>
        <taxon>Metazoa</taxon>
        <taxon>Chordata</taxon>
        <taxon>Craniata</taxon>
        <taxon>Vertebrata</taxon>
        <taxon>Euteleostomi</taxon>
        <taxon>Actinopterygii</taxon>
        <taxon>Neopterygii</taxon>
        <taxon>Teleostei</taxon>
        <taxon>Ostariophysi</taxon>
        <taxon>Cypriniformes</taxon>
        <taxon>Cyprinidae</taxon>
        <taxon>Labeoninae</taxon>
        <taxon>Labeonini</taxon>
        <taxon>Labeo</taxon>
    </lineage>
</organism>
<protein>
    <submittedName>
        <fullName evidence="3">Interleukin-17 receptor E-like protein</fullName>
    </submittedName>
</protein>
<dbReference type="PANTHER" id="PTHR15583">
    <property type="entry name" value="INTERLEUKIN-17 RECEPTOR"/>
    <property type="match status" value="1"/>
</dbReference>
<accession>A0A498MJS8</accession>
<dbReference type="EMBL" id="QBIY01012561">
    <property type="protein sequence ID" value="RXN23358.1"/>
    <property type="molecule type" value="Genomic_DNA"/>
</dbReference>
<dbReference type="EMBL" id="QBIY01012752">
    <property type="protein sequence ID" value="RXN17227.1"/>
    <property type="molecule type" value="Genomic_DNA"/>
</dbReference>
<dbReference type="Proteomes" id="UP000290572">
    <property type="component" value="Unassembled WGS sequence"/>
</dbReference>
<evidence type="ECO:0000313" key="5">
    <source>
        <dbReference type="Proteomes" id="UP000290572"/>
    </source>
</evidence>